<feature type="transmembrane region" description="Helical" evidence="19">
    <location>
        <begin position="234"/>
        <end position="253"/>
    </location>
</feature>
<dbReference type="Pfam" id="PF02654">
    <property type="entry name" value="CobS"/>
    <property type="match status" value="1"/>
</dbReference>
<evidence type="ECO:0000256" key="12">
    <source>
        <dbReference type="ARBA" id="ARBA00022989"/>
    </source>
</evidence>
<dbReference type="OrthoDB" id="9794223at2"/>
<dbReference type="AlphaFoldDB" id="A0A255HB72"/>
<evidence type="ECO:0000256" key="9">
    <source>
        <dbReference type="ARBA" id="ARBA00022679"/>
    </source>
</evidence>
<dbReference type="PANTHER" id="PTHR34148">
    <property type="entry name" value="ADENOSYLCOBINAMIDE-GDP RIBAZOLETRANSFERASE"/>
    <property type="match status" value="1"/>
</dbReference>
<comment type="subcellular location">
    <subcellularLocation>
        <location evidence="2 19">Cell membrane</location>
        <topology evidence="2 19">Multi-pass membrane protein</topology>
    </subcellularLocation>
</comment>
<dbReference type="EC" id="2.7.8.26" evidence="5 19"/>
<dbReference type="UniPathway" id="UPA00148">
    <property type="reaction ID" value="UER00238"/>
</dbReference>
<dbReference type="RefSeq" id="WP_094362396.1">
    <property type="nucleotide sequence ID" value="NZ_NMVQ01000001.1"/>
</dbReference>
<evidence type="ECO:0000256" key="10">
    <source>
        <dbReference type="ARBA" id="ARBA00022692"/>
    </source>
</evidence>
<evidence type="ECO:0000256" key="8">
    <source>
        <dbReference type="ARBA" id="ARBA00022573"/>
    </source>
</evidence>
<keyword evidence="8 19" id="KW-0169">Cobalamin biosynthesis</keyword>
<proteinExistence type="inferred from homology"/>
<dbReference type="GO" id="GO:0009236">
    <property type="term" value="P:cobalamin biosynthetic process"/>
    <property type="evidence" value="ECO:0007669"/>
    <property type="project" value="UniProtKB-UniRule"/>
</dbReference>
<reference evidence="20 21" key="1">
    <citation type="submission" date="2017-07" db="EMBL/GenBank/DDBJ databases">
        <title>Draft whole genome sequences of clinical Proprionibacteriaceae strains.</title>
        <authorList>
            <person name="Bernier A.-M."/>
            <person name="Bernard K."/>
            <person name="Domingo M.-C."/>
        </authorList>
    </citation>
    <scope>NUCLEOTIDE SEQUENCE [LARGE SCALE GENOMIC DNA]</scope>
    <source>
        <strain evidence="20 21">NML 130396</strain>
    </source>
</reference>
<gene>
    <name evidence="19" type="primary">cobS</name>
    <name evidence="20" type="ORF">CGZ93_01660</name>
</gene>
<evidence type="ECO:0000256" key="7">
    <source>
        <dbReference type="ARBA" id="ARBA00022475"/>
    </source>
</evidence>
<evidence type="ECO:0000256" key="13">
    <source>
        <dbReference type="ARBA" id="ARBA00023136"/>
    </source>
</evidence>
<keyword evidence="10 19" id="KW-0812">Transmembrane</keyword>
<evidence type="ECO:0000256" key="18">
    <source>
        <dbReference type="ARBA" id="ARBA00049504"/>
    </source>
</evidence>
<dbReference type="HAMAP" id="MF_00719">
    <property type="entry name" value="CobS"/>
    <property type="match status" value="1"/>
</dbReference>
<evidence type="ECO:0000256" key="6">
    <source>
        <dbReference type="ARBA" id="ARBA00015850"/>
    </source>
</evidence>
<feature type="transmembrane region" description="Helical" evidence="19">
    <location>
        <begin position="177"/>
        <end position="198"/>
    </location>
</feature>
<keyword evidence="11 19" id="KW-0460">Magnesium</keyword>
<organism evidence="20 21">
    <name type="scientific">Enemella dayhoffiae</name>
    <dbReference type="NCBI Taxonomy" id="2016507"/>
    <lineage>
        <taxon>Bacteria</taxon>
        <taxon>Bacillati</taxon>
        <taxon>Actinomycetota</taxon>
        <taxon>Actinomycetes</taxon>
        <taxon>Propionibacteriales</taxon>
        <taxon>Propionibacteriaceae</taxon>
        <taxon>Enemella</taxon>
    </lineage>
</organism>
<feature type="transmembrane region" description="Helical" evidence="19">
    <location>
        <begin position="32"/>
        <end position="51"/>
    </location>
</feature>
<evidence type="ECO:0000256" key="16">
    <source>
        <dbReference type="ARBA" id="ARBA00032853"/>
    </source>
</evidence>
<feature type="transmembrane region" description="Helical" evidence="19">
    <location>
        <begin position="110"/>
        <end position="133"/>
    </location>
</feature>
<accession>A0A255HB72</accession>
<keyword evidence="13 19" id="KW-0472">Membrane</keyword>
<evidence type="ECO:0000256" key="14">
    <source>
        <dbReference type="ARBA" id="ARBA00025228"/>
    </source>
</evidence>
<comment type="function">
    <text evidence="14 19">Joins adenosylcobinamide-GDP and alpha-ribazole to generate adenosylcobalamin (Ado-cobalamin). Also synthesizes adenosylcobalamin 5'-phosphate from adenosylcobinamide-GDP and alpha-ribazole 5'-phosphate.</text>
</comment>
<keyword evidence="21" id="KW-1185">Reference proteome</keyword>
<comment type="catalytic activity">
    <reaction evidence="17 19">
        <text>alpha-ribazole + adenosylcob(III)inamide-GDP = adenosylcob(III)alamin + GMP + H(+)</text>
        <dbReference type="Rhea" id="RHEA:16049"/>
        <dbReference type="ChEBI" id="CHEBI:10329"/>
        <dbReference type="ChEBI" id="CHEBI:15378"/>
        <dbReference type="ChEBI" id="CHEBI:18408"/>
        <dbReference type="ChEBI" id="CHEBI:58115"/>
        <dbReference type="ChEBI" id="CHEBI:60487"/>
        <dbReference type="EC" id="2.7.8.26"/>
    </reaction>
</comment>
<dbReference type="Proteomes" id="UP000216311">
    <property type="component" value="Unassembled WGS sequence"/>
</dbReference>
<evidence type="ECO:0000313" key="20">
    <source>
        <dbReference type="EMBL" id="OYO25188.1"/>
    </source>
</evidence>
<keyword evidence="7 19" id="KW-1003">Cell membrane</keyword>
<evidence type="ECO:0000313" key="21">
    <source>
        <dbReference type="Proteomes" id="UP000216311"/>
    </source>
</evidence>
<evidence type="ECO:0000256" key="19">
    <source>
        <dbReference type="HAMAP-Rule" id="MF_00719"/>
    </source>
</evidence>
<name>A0A255HB72_9ACTN</name>
<dbReference type="InterPro" id="IPR003805">
    <property type="entry name" value="CobS"/>
</dbReference>
<sequence>MSALRDGWWWAVGTLTVLPTGRFDTSPAAARVMIMVAPFAVLPLALLAGAATLAGRVLGAPDLIVGLLVVGLLVAGTRAMHVDGLADVADGFGGGWTPERARELLKRGDIGPMALVALVVSLGLQVVAVGELVREPRGWLLVIGTVVLSRWAFALCCRQDVPAMPGSDLGHALAGRLPTALAMVCVVGIVGGCALLGWYAGESAWRGAQIGLAALVVVLWLINRSKRVFGGVNGDVMGASIELAMTTMLIGWAL</sequence>
<feature type="transmembrane region" description="Helical" evidence="19">
    <location>
        <begin position="204"/>
        <end position="222"/>
    </location>
</feature>
<evidence type="ECO:0000256" key="4">
    <source>
        <dbReference type="ARBA" id="ARBA00010561"/>
    </source>
</evidence>
<feature type="transmembrane region" description="Helical" evidence="19">
    <location>
        <begin position="57"/>
        <end position="75"/>
    </location>
</feature>
<dbReference type="PANTHER" id="PTHR34148:SF1">
    <property type="entry name" value="ADENOSYLCOBINAMIDE-GDP RIBAZOLETRANSFERASE"/>
    <property type="match status" value="1"/>
</dbReference>
<comment type="pathway">
    <text evidence="3 19">Cofactor biosynthesis; adenosylcobalamin biosynthesis; adenosylcobalamin from cob(II)yrinate a,c-diamide: step 7/7.</text>
</comment>
<dbReference type="EMBL" id="NMVQ01000001">
    <property type="protein sequence ID" value="OYO25188.1"/>
    <property type="molecule type" value="Genomic_DNA"/>
</dbReference>
<evidence type="ECO:0000256" key="3">
    <source>
        <dbReference type="ARBA" id="ARBA00004663"/>
    </source>
</evidence>
<evidence type="ECO:0000256" key="1">
    <source>
        <dbReference type="ARBA" id="ARBA00001946"/>
    </source>
</evidence>
<evidence type="ECO:0000256" key="2">
    <source>
        <dbReference type="ARBA" id="ARBA00004651"/>
    </source>
</evidence>
<keyword evidence="12 19" id="KW-1133">Transmembrane helix</keyword>
<comment type="caution">
    <text evidence="20">The sequence shown here is derived from an EMBL/GenBank/DDBJ whole genome shotgun (WGS) entry which is preliminary data.</text>
</comment>
<protein>
    <recommendedName>
        <fullName evidence="6 19">Adenosylcobinamide-GDP ribazoletransferase</fullName>
        <ecNumber evidence="5 19">2.7.8.26</ecNumber>
    </recommendedName>
    <alternativeName>
        <fullName evidence="16 19">Cobalamin synthase</fullName>
    </alternativeName>
    <alternativeName>
        <fullName evidence="15 19">Cobalamin-5'-phosphate synthase</fullName>
    </alternativeName>
</protein>
<dbReference type="GO" id="GO:0005886">
    <property type="term" value="C:plasma membrane"/>
    <property type="evidence" value="ECO:0007669"/>
    <property type="project" value="UniProtKB-SubCell"/>
</dbReference>
<comment type="similarity">
    <text evidence="4 19">Belongs to the CobS family.</text>
</comment>
<evidence type="ECO:0000256" key="11">
    <source>
        <dbReference type="ARBA" id="ARBA00022842"/>
    </source>
</evidence>
<evidence type="ECO:0000256" key="5">
    <source>
        <dbReference type="ARBA" id="ARBA00013200"/>
    </source>
</evidence>
<comment type="cofactor">
    <cofactor evidence="1 19">
        <name>Mg(2+)</name>
        <dbReference type="ChEBI" id="CHEBI:18420"/>
    </cofactor>
</comment>
<dbReference type="GO" id="GO:0008818">
    <property type="term" value="F:cobalamin 5'-phosphate synthase activity"/>
    <property type="evidence" value="ECO:0007669"/>
    <property type="project" value="UniProtKB-UniRule"/>
</dbReference>
<keyword evidence="9 19" id="KW-0808">Transferase</keyword>
<evidence type="ECO:0000256" key="15">
    <source>
        <dbReference type="ARBA" id="ARBA00032605"/>
    </source>
</evidence>
<dbReference type="GO" id="GO:0051073">
    <property type="term" value="F:adenosylcobinamide-GDP ribazoletransferase activity"/>
    <property type="evidence" value="ECO:0007669"/>
    <property type="project" value="UniProtKB-UniRule"/>
</dbReference>
<comment type="catalytic activity">
    <reaction evidence="18 19">
        <text>alpha-ribazole 5'-phosphate + adenosylcob(III)inamide-GDP = adenosylcob(III)alamin 5'-phosphate + GMP + H(+)</text>
        <dbReference type="Rhea" id="RHEA:23560"/>
        <dbReference type="ChEBI" id="CHEBI:15378"/>
        <dbReference type="ChEBI" id="CHEBI:57918"/>
        <dbReference type="ChEBI" id="CHEBI:58115"/>
        <dbReference type="ChEBI" id="CHEBI:60487"/>
        <dbReference type="ChEBI" id="CHEBI:60493"/>
        <dbReference type="EC" id="2.7.8.26"/>
    </reaction>
</comment>
<evidence type="ECO:0000256" key="17">
    <source>
        <dbReference type="ARBA" id="ARBA00048623"/>
    </source>
</evidence>